<dbReference type="SUPFAM" id="SSF54909">
    <property type="entry name" value="Dimeric alpha+beta barrel"/>
    <property type="match status" value="1"/>
</dbReference>
<gene>
    <name evidence="3" type="ORF">GKO32_07425</name>
</gene>
<accession>A0A6N7Z264</accession>
<keyword evidence="4" id="KW-1185">Reference proteome</keyword>
<evidence type="ECO:0000256" key="1">
    <source>
        <dbReference type="ARBA" id="ARBA00007689"/>
    </source>
</evidence>
<dbReference type="AlphaFoldDB" id="A0A6N7Z264"/>
<reference evidence="3 4" key="1">
    <citation type="submission" date="2019-11" db="EMBL/GenBank/DDBJ databases">
        <title>Draft genome of Amycolatopsis RM579.</title>
        <authorList>
            <person name="Duangmal K."/>
            <person name="Mingma R."/>
        </authorList>
    </citation>
    <scope>NUCLEOTIDE SEQUENCE [LARGE SCALE GENOMIC DNA]</scope>
    <source>
        <strain evidence="3 4">RM579</strain>
    </source>
</reference>
<dbReference type="InterPro" id="IPR011008">
    <property type="entry name" value="Dimeric_a/b-barrel"/>
</dbReference>
<comment type="caution">
    <text evidence="3">The sequence shown here is derived from an EMBL/GenBank/DDBJ whole genome shotgun (WGS) entry which is preliminary data.</text>
</comment>
<evidence type="ECO:0000313" key="4">
    <source>
        <dbReference type="Proteomes" id="UP000440096"/>
    </source>
</evidence>
<name>A0A6N7Z264_9PSEU</name>
<proteinExistence type="inferred from homology"/>
<sequence>MSESTSSQPRIFGSDVPKTLFVLRHHFQKSPQAFEDAYKGHRAYIERNMAEGTFLLAGPAVPWDGGIILARAVDRAEMEAVVATDPLVDAGITKYDVTEWKTTIRRQEFDAIIPA</sequence>
<feature type="domain" description="YCII-related" evidence="2">
    <location>
        <begin position="28"/>
        <end position="101"/>
    </location>
</feature>
<dbReference type="Pfam" id="PF03795">
    <property type="entry name" value="YCII"/>
    <property type="match status" value="1"/>
</dbReference>
<organism evidence="3 4">
    <name type="scientific">Amycolatopsis pithecellobii</name>
    <dbReference type="NCBI Taxonomy" id="664692"/>
    <lineage>
        <taxon>Bacteria</taxon>
        <taxon>Bacillati</taxon>
        <taxon>Actinomycetota</taxon>
        <taxon>Actinomycetes</taxon>
        <taxon>Pseudonocardiales</taxon>
        <taxon>Pseudonocardiaceae</taxon>
        <taxon>Amycolatopsis</taxon>
    </lineage>
</organism>
<dbReference type="RefSeq" id="WP_154756031.1">
    <property type="nucleotide sequence ID" value="NZ_WMBA01000007.1"/>
</dbReference>
<dbReference type="PANTHER" id="PTHR37828:SF1">
    <property type="entry name" value="YCII-RELATED DOMAIN-CONTAINING PROTEIN"/>
    <property type="match status" value="1"/>
</dbReference>
<evidence type="ECO:0000313" key="3">
    <source>
        <dbReference type="EMBL" id="MTD53814.1"/>
    </source>
</evidence>
<dbReference type="InterPro" id="IPR005545">
    <property type="entry name" value="YCII"/>
</dbReference>
<protein>
    <recommendedName>
        <fullName evidence="2">YCII-related domain-containing protein</fullName>
    </recommendedName>
</protein>
<evidence type="ECO:0000259" key="2">
    <source>
        <dbReference type="Pfam" id="PF03795"/>
    </source>
</evidence>
<dbReference type="OrthoDB" id="9814407at2"/>
<dbReference type="Proteomes" id="UP000440096">
    <property type="component" value="Unassembled WGS sequence"/>
</dbReference>
<comment type="similarity">
    <text evidence="1">Belongs to the YciI family.</text>
</comment>
<dbReference type="Gene3D" id="3.30.70.1060">
    <property type="entry name" value="Dimeric alpha+beta barrel"/>
    <property type="match status" value="1"/>
</dbReference>
<dbReference type="PANTHER" id="PTHR37828">
    <property type="entry name" value="GSR2449 PROTEIN"/>
    <property type="match status" value="1"/>
</dbReference>
<dbReference type="EMBL" id="WMBA01000007">
    <property type="protein sequence ID" value="MTD53814.1"/>
    <property type="molecule type" value="Genomic_DNA"/>
</dbReference>